<evidence type="ECO:0000313" key="14">
    <source>
        <dbReference type="Proteomes" id="UP000515129"/>
    </source>
</evidence>
<dbReference type="GO" id="GO:0042130">
    <property type="term" value="P:negative regulation of T cell proliferation"/>
    <property type="evidence" value="ECO:0007669"/>
    <property type="project" value="TreeGrafter"/>
</dbReference>
<feature type="domain" description="Ig-like" evidence="13">
    <location>
        <begin position="36"/>
        <end position="120"/>
    </location>
</feature>
<keyword evidence="10" id="KW-0393">Immunoglobulin domain</keyword>
<dbReference type="RefSeq" id="XP_026064494.1">
    <property type="nucleotide sequence ID" value="XM_026208709.1"/>
</dbReference>
<keyword evidence="14" id="KW-1185">Reference proteome</keyword>
<dbReference type="InterPro" id="IPR013106">
    <property type="entry name" value="Ig_V-set"/>
</dbReference>
<keyword evidence="9" id="KW-0325">Glycoprotein</keyword>
<dbReference type="GO" id="GO:0031295">
    <property type="term" value="P:T cell costimulation"/>
    <property type="evidence" value="ECO:0007669"/>
    <property type="project" value="TreeGrafter"/>
</dbReference>
<dbReference type="InterPro" id="IPR051713">
    <property type="entry name" value="T-cell_Activation_Regulation"/>
</dbReference>
<dbReference type="GO" id="GO:0009897">
    <property type="term" value="C:external side of plasma membrane"/>
    <property type="evidence" value="ECO:0007669"/>
    <property type="project" value="TreeGrafter"/>
</dbReference>
<dbReference type="InterPro" id="IPR003599">
    <property type="entry name" value="Ig_sub"/>
</dbReference>
<evidence type="ECO:0000256" key="6">
    <source>
        <dbReference type="ARBA" id="ARBA00023136"/>
    </source>
</evidence>
<evidence type="ECO:0000256" key="10">
    <source>
        <dbReference type="ARBA" id="ARBA00023319"/>
    </source>
</evidence>
<dbReference type="AlphaFoldDB" id="A0A6P6JXF6"/>
<dbReference type="PANTHER" id="PTHR25466">
    <property type="entry name" value="T-LYMPHOCYTE ACTIVATION ANTIGEN"/>
    <property type="match status" value="1"/>
</dbReference>
<gene>
    <name evidence="15" type="primary">LOC113047348</name>
</gene>
<keyword evidence="8" id="KW-0675">Receptor</keyword>
<sequence length="270" mass="30990">MRFPFCFCLFLSMLHFSDGCNLSDHSELTKVTGYTGGSVLLPCSCADLQSTVKTFTWKHYYNREDQWNEVFQDDNRTDRLKLFNQNSPANLSLLISDLRKEDEGEYSCYTSQTYTYVRVTIKGCDLDKNKPTAKVKGYSGESVVLPCSCTELQAKPEQLTWTFTAPNKNSEEIYPYEQSERVTGRLRLLNEISPGNLSLQISNLTKEDQGEYRCSVSSQQHINIRLRVQEELYFQSICLSTNKPAKNREESSTTTQHTGGIRRKQPQILH</sequence>
<evidence type="ECO:0000256" key="11">
    <source>
        <dbReference type="SAM" id="MobiDB-lite"/>
    </source>
</evidence>
<evidence type="ECO:0000256" key="3">
    <source>
        <dbReference type="ARBA" id="ARBA00022692"/>
    </source>
</evidence>
<dbReference type="InterPro" id="IPR013151">
    <property type="entry name" value="Immunoglobulin_dom"/>
</dbReference>
<evidence type="ECO:0000256" key="9">
    <source>
        <dbReference type="ARBA" id="ARBA00023180"/>
    </source>
</evidence>
<dbReference type="InterPro" id="IPR036179">
    <property type="entry name" value="Ig-like_dom_sf"/>
</dbReference>
<keyword evidence="6" id="KW-0472">Membrane</keyword>
<comment type="subcellular location">
    <subcellularLocation>
        <location evidence="1">Cell membrane</location>
        <topology evidence="1">Single-pass type I membrane protein</topology>
    </subcellularLocation>
</comment>
<dbReference type="GO" id="GO:0071222">
    <property type="term" value="P:cellular response to lipopolysaccharide"/>
    <property type="evidence" value="ECO:0007669"/>
    <property type="project" value="TreeGrafter"/>
</dbReference>
<dbReference type="GO" id="GO:0006955">
    <property type="term" value="P:immune response"/>
    <property type="evidence" value="ECO:0007669"/>
    <property type="project" value="TreeGrafter"/>
</dbReference>
<feature type="compositionally biased region" description="Basic residues" evidence="11">
    <location>
        <begin position="260"/>
        <end position="270"/>
    </location>
</feature>
<organism evidence="14 15">
    <name type="scientific">Carassius auratus</name>
    <name type="common">Goldfish</name>
    <dbReference type="NCBI Taxonomy" id="7957"/>
    <lineage>
        <taxon>Eukaryota</taxon>
        <taxon>Metazoa</taxon>
        <taxon>Chordata</taxon>
        <taxon>Craniata</taxon>
        <taxon>Vertebrata</taxon>
        <taxon>Euteleostomi</taxon>
        <taxon>Actinopterygii</taxon>
        <taxon>Neopterygii</taxon>
        <taxon>Teleostei</taxon>
        <taxon>Ostariophysi</taxon>
        <taxon>Cypriniformes</taxon>
        <taxon>Cyprinidae</taxon>
        <taxon>Cyprininae</taxon>
        <taxon>Carassius</taxon>
    </lineage>
</organism>
<dbReference type="PANTHER" id="PTHR25466:SF14">
    <property type="entry name" value="BUTYROPHILIN SUBFAMILY 2 MEMBER A2-LIKE-RELATED"/>
    <property type="match status" value="1"/>
</dbReference>
<dbReference type="SMART" id="SM00409">
    <property type="entry name" value="IG"/>
    <property type="match status" value="2"/>
</dbReference>
<feature type="region of interest" description="Disordered" evidence="11">
    <location>
        <begin position="244"/>
        <end position="270"/>
    </location>
</feature>
<evidence type="ECO:0000313" key="15">
    <source>
        <dbReference type="RefSeq" id="XP_026064494.1"/>
    </source>
</evidence>
<feature type="signal peptide" evidence="12">
    <location>
        <begin position="1"/>
        <end position="19"/>
    </location>
</feature>
<evidence type="ECO:0000256" key="12">
    <source>
        <dbReference type="SAM" id="SignalP"/>
    </source>
</evidence>
<dbReference type="Pfam" id="PF07686">
    <property type="entry name" value="V-set"/>
    <property type="match status" value="1"/>
</dbReference>
<name>A0A6P6JXF6_CARAU</name>
<keyword evidence="2" id="KW-1003">Cell membrane</keyword>
<dbReference type="InterPro" id="IPR003598">
    <property type="entry name" value="Ig_sub2"/>
</dbReference>
<dbReference type="GO" id="GO:0042102">
    <property type="term" value="P:positive regulation of T cell proliferation"/>
    <property type="evidence" value="ECO:0007669"/>
    <property type="project" value="TreeGrafter"/>
</dbReference>
<keyword evidence="4 12" id="KW-0732">Signal</keyword>
<accession>A0A6P6JXF6</accession>
<keyword evidence="5" id="KW-1133">Transmembrane helix</keyword>
<feature type="domain" description="Ig-like" evidence="13">
    <location>
        <begin position="140"/>
        <end position="225"/>
    </location>
</feature>
<dbReference type="GeneID" id="113047348"/>
<dbReference type="GO" id="GO:0007166">
    <property type="term" value="P:cell surface receptor signaling pathway"/>
    <property type="evidence" value="ECO:0007669"/>
    <property type="project" value="TreeGrafter"/>
</dbReference>
<evidence type="ECO:0000256" key="1">
    <source>
        <dbReference type="ARBA" id="ARBA00004251"/>
    </source>
</evidence>
<dbReference type="Pfam" id="PF00047">
    <property type="entry name" value="ig"/>
    <property type="match status" value="1"/>
</dbReference>
<evidence type="ECO:0000256" key="8">
    <source>
        <dbReference type="ARBA" id="ARBA00023170"/>
    </source>
</evidence>
<dbReference type="Gene3D" id="2.60.40.10">
    <property type="entry name" value="Immunoglobulins"/>
    <property type="match status" value="2"/>
</dbReference>
<proteinExistence type="predicted"/>
<evidence type="ECO:0000259" key="13">
    <source>
        <dbReference type="PROSITE" id="PS50835"/>
    </source>
</evidence>
<dbReference type="InterPro" id="IPR013783">
    <property type="entry name" value="Ig-like_fold"/>
</dbReference>
<evidence type="ECO:0000256" key="5">
    <source>
        <dbReference type="ARBA" id="ARBA00022989"/>
    </source>
</evidence>
<evidence type="ECO:0000256" key="7">
    <source>
        <dbReference type="ARBA" id="ARBA00023157"/>
    </source>
</evidence>
<dbReference type="SUPFAM" id="SSF48726">
    <property type="entry name" value="Immunoglobulin"/>
    <property type="match status" value="2"/>
</dbReference>
<evidence type="ECO:0000256" key="4">
    <source>
        <dbReference type="ARBA" id="ARBA00022729"/>
    </source>
</evidence>
<feature type="chain" id="PRO_5027946387" evidence="12">
    <location>
        <begin position="20"/>
        <end position="270"/>
    </location>
</feature>
<dbReference type="Proteomes" id="UP000515129">
    <property type="component" value="Chromosome 28"/>
</dbReference>
<dbReference type="KEGG" id="caua:113047348"/>
<dbReference type="InterPro" id="IPR007110">
    <property type="entry name" value="Ig-like_dom"/>
</dbReference>
<protein>
    <submittedName>
        <fullName evidence="15">Uncharacterized protein LOC113047348</fullName>
    </submittedName>
</protein>
<keyword evidence="3" id="KW-0812">Transmembrane</keyword>
<evidence type="ECO:0000256" key="2">
    <source>
        <dbReference type="ARBA" id="ARBA00022475"/>
    </source>
</evidence>
<dbReference type="OrthoDB" id="6157407at2759"/>
<reference evidence="15" key="1">
    <citation type="submission" date="2025-08" db="UniProtKB">
        <authorList>
            <consortium name="RefSeq"/>
        </authorList>
    </citation>
    <scope>IDENTIFICATION</scope>
    <source>
        <strain evidence="15">Wakin</strain>
        <tissue evidence="15">Muscle</tissue>
    </source>
</reference>
<keyword evidence="7" id="KW-1015">Disulfide bond</keyword>
<dbReference type="PROSITE" id="PS50835">
    <property type="entry name" value="IG_LIKE"/>
    <property type="match status" value="2"/>
</dbReference>
<dbReference type="SMART" id="SM00408">
    <property type="entry name" value="IGc2"/>
    <property type="match status" value="2"/>
</dbReference>
<dbReference type="SMART" id="SM00406">
    <property type="entry name" value="IGv"/>
    <property type="match status" value="2"/>
</dbReference>